<dbReference type="Pfam" id="PF10545">
    <property type="entry name" value="MADF_DNA_bdg"/>
    <property type="match status" value="1"/>
</dbReference>
<evidence type="ECO:0000313" key="2">
    <source>
        <dbReference type="EMBL" id="KAF9413724.1"/>
    </source>
</evidence>
<dbReference type="AlphaFoldDB" id="A0A835L208"/>
<comment type="caution">
    <text evidence="2">The sequence shown here is derived from an EMBL/GenBank/DDBJ whole genome shotgun (WGS) entry which is preliminary data.</text>
</comment>
<dbReference type="PROSITE" id="PS51029">
    <property type="entry name" value="MADF"/>
    <property type="match status" value="1"/>
</dbReference>
<protein>
    <recommendedName>
        <fullName evidence="1">MADF domain-containing protein</fullName>
    </recommendedName>
</protein>
<feature type="domain" description="MADF" evidence="1">
    <location>
        <begin position="7"/>
        <end position="60"/>
    </location>
</feature>
<organism evidence="2 3">
    <name type="scientific">Spodoptera exigua</name>
    <name type="common">Beet armyworm</name>
    <name type="synonym">Noctua fulgens</name>
    <dbReference type="NCBI Taxonomy" id="7107"/>
    <lineage>
        <taxon>Eukaryota</taxon>
        <taxon>Metazoa</taxon>
        <taxon>Ecdysozoa</taxon>
        <taxon>Arthropoda</taxon>
        <taxon>Hexapoda</taxon>
        <taxon>Insecta</taxon>
        <taxon>Pterygota</taxon>
        <taxon>Neoptera</taxon>
        <taxon>Endopterygota</taxon>
        <taxon>Lepidoptera</taxon>
        <taxon>Glossata</taxon>
        <taxon>Ditrysia</taxon>
        <taxon>Noctuoidea</taxon>
        <taxon>Noctuidae</taxon>
        <taxon>Amphipyrinae</taxon>
        <taxon>Spodoptera</taxon>
    </lineage>
</organism>
<proteinExistence type="predicted"/>
<evidence type="ECO:0000259" key="1">
    <source>
        <dbReference type="PROSITE" id="PS51029"/>
    </source>
</evidence>
<gene>
    <name evidence="2" type="ORF">HW555_008170</name>
</gene>
<evidence type="ECO:0000313" key="3">
    <source>
        <dbReference type="Proteomes" id="UP000648187"/>
    </source>
</evidence>
<accession>A0A835L208</accession>
<keyword evidence="3" id="KW-1185">Reference proteome</keyword>
<reference evidence="2" key="1">
    <citation type="submission" date="2020-08" db="EMBL/GenBank/DDBJ databases">
        <title>Spodoptera exigua strain:BAW_Kor-Di-RS1 Genome sequencing and assembly.</title>
        <authorList>
            <person name="Kim J."/>
            <person name="Nam H.Y."/>
            <person name="Kwon M."/>
            <person name="Choi J.H."/>
            <person name="Cho S.R."/>
            <person name="Kim G.-H."/>
        </authorList>
    </citation>
    <scope>NUCLEOTIDE SEQUENCE</scope>
    <source>
        <strain evidence="2">BAW_Kor-Di-RS1</strain>
        <tissue evidence="2">Whole-body</tissue>
    </source>
</reference>
<dbReference type="EMBL" id="JACKWZ010000152">
    <property type="protein sequence ID" value="KAF9413724.1"/>
    <property type="molecule type" value="Genomic_DNA"/>
</dbReference>
<name>A0A835L208_SPOEX</name>
<sequence>MNIDTERMIAEVRLRPALWDLSSALYKDRDARAKFWLQVYEALFPEFNSEGDDKKKEIGK</sequence>
<dbReference type="Proteomes" id="UP000648187">
    <property type="component" value="Unassembled WGS sequence"/>
</dbReference>
<dbReference type="InterPro" id="IPR006578">
    <property type="entry name" value="MADF-dom"/>
</dbReference>